<keyword evidence="3" id="KW-1185">Reference proteome</keyword>
<protein>
    <recommendedName>
        <fullName evidence="1">Tautomerase cis-CaaD-like domain-containing protein</fullName>
    </recommendedName>
</protein>
<feature type="domain" description="Tautomerase cis-CaaD-like" evidence="1">
    <location>
        <begin position="1"/>
        <end position="136"/>
    </location>
</feature>
<comment type="caution">
    <text evidence="2">The sequence shown here is derived from an EMBL/GenBank/DDBJ whole genome shotgun (WGS) entry which is preliminary data.</text>
</comment>
<evidence type="ECO:0000313" key="2">
    <source>
        <dbReference type="EMBL" id="GIJ82120.1"/>
    </source>
</evidence>
<organism evidence="2 3">
    <name type="scientific">Aspergillus pseudoviridinutans</name>
    <dbReference type="NCBI Taxonomy" id="1517512"/>
    <lineage>
        <taxon>Eukaryota</taxon>
        <taxon>Fungi</taxon>
        <taxon>Dikarya</taxon>
        <taxon>Ascomycota</taxon>
        <taxon>Pezizomycotina</taxon>
        <taxon>Eurotiomycetes</taxon>
        <taxon>Eurotiomycetidae</taxon>
        <taxon>Eurotiales</taxon>
        <taxon>Aspergillaceae</taxon>
        <taxon>Aspergillus</taxon>
        <taxon>Aspergillus subgen. Fumigati</taxon>
    </lineage>
</organism>
<dbReference type="GeneID" id="66999236"/>
<dbReference type="Gene3D" id="3.30.429.10">
    <property type="entry name" value="Macrophage Migration Inhibitory Factor"/>
    <property type="match status" value="1"/>
</dbReference>
<accession>A0A9P3EQY3</accession>
<dbReference type="RefSeq" id="XP_043152867.1">
    <property type="nucleotide sequence ID" value="XM_043296932.1"/>
</dbReference>
<name>A0A9P3EQY3_9EURO</name>
<dbReference type="AlphaFoldDB" id="A0A9P3EQY3"/>
<reference evidence="2 3" key="1">
    <citation type="submission" date="2018-10" db="EMBL/GenBank/DDBJ databases">
        <title>Pan-genome distribution and transcriptional activeness of fungal secondary metabolism genes in Aspergillus section Fumigati.</title>
        <authorList>
            <person name="Takahashi H."/>
            <person name="Umemura M."/>
            <person name="Ninomiya A."/>
            <person name="Kusuya Y."/>
            <person name="Urayama S."/>
            <person name="Shimizu M."/>
            <person name="Watanabe A."/>
            <person name="Kamei K."/>
            <person name="Yaguchi T."/>
            <person name="Hagiwara D."/>
        </authorList>
    </citation>
    <scope>NUCLEOTIDE SEQUENCE [LARGE SCALE GENOMIC DNA]</scope>
    <source>
        <strain evidence="2 3">IFM 55266</strain>
    </source>
</reference>
<evidence type="ECO:0000259" key="1">
    <source>
        <dbReference type="Pfam" id="PF14832"/>
    </source>
</evidence>
<evidence type="ECO:0000313" key="3">
    <source>
        <dbReference type="Proteomes" id="UP001043456"/>
    </source>
</evidence>
<gene>
    <name evidence="2" type="ORF">Asppvi_000623</name>
</gene>
<proteinExistence type="predicted"/>
<dbReference type="Pfam" id="PF14832">
    <property type="entry name" value="Tautomerase_3"/>
    <property type="match status" value="1"/>
</dbReference>
<sequence>MPKWVFHHTPGAFTPEEKQQIACGMTKLYSSVGLPPFYAHAHFFELPPDSIYAGGEAPSALTTIAIYHIARTFDTQEIQDMFFKTLDDILRPILKPKRIEWEIGIYEGNRDYWRINGLIPPATGSELEKKWFAANKVTDEEELLKSQPHP</sequence>
<dbReference type="InterPro" id="IPR014347">
    <property type="entry name" value="Tautomerase/MIF_sf"/>
</dbReference>
<dbReference type="OrthoDB" id="2129288at2759"/>
<dbReference type="Proteomes" id="UP001043456">
    <property type="component" value="Unassembled WGS sequence"/>
</dbReference>
<dbReference type="EMBL" id="BHVY01000001">
    <property type="protein sequence ID" value="GIJ82120.1"/>
    <property type="molecule type" value="Genomic_DNA"/>
</dbReference>
<dbReference type="InterPro" id="IPR028116">
    <property type="entry name" value="Cis-CaaD-like"/>
</dbReference>